<evidence type="ECO:0000313" key="2">
    <source>
        <dbReference type="EMBL" id="KFG35624.1"/>
    </source>
</evidence>
<proteinExistence type="predicted"/>
<dbReference type="OrthoDB" id="359249at2759"/>
<organism evidence="2 3">
    <name type="scientific">Toxoplasma gondii GAB2-2007-GAL-DOM2</name>
    <dbReference type="NCBI Taxonomy" id="1130820"/>
    <lineage>
        <taxon>Eukaryota</taxon>
        <taxon>Sar</taxon>
        <taxon>Alveolata</taxon>
        <taxon>Apicomplexa</taxon>
        <taxon>Conoidasida</taxon>
        <taxon>Coccidia</taxon>
        <taxon>Eucoccidiorida</taxon>
        <taxon>Eimeriorina</taxon>
        <taxon>Sarcocystidae</taxon>
        <taxon>Toxoplasma</taxon>
    </lineage>
</organism>
<dbReference type="Proteomes" id="UP000028837">
    <property type="component" value="Unassembled WGS sequence"/>
</dbReference>
<evidence type="ECO:0000256" key="1">
    <source>
        <dbReference type="SAM" id="MobiDB-lite"/>
    </source>
</evidence>
<feature type="region of interest" description="Disordered" evidence="1">
    <location>
        <begin position="179"/>
        <end position="208"/>
    </location>
</feature>
<dbReference type="VEuPathDB" id="ToxoDB:TGDOM2_253320"/>
<gene>
    <name evidence="2" type="ORF">TGDOM2_253320</name>
</gene>
<reference evidence="2 3" key="1">
    <citation type="submission" date="2014-02" db="EMBL/GenBank/DDBJ databases">
        <authorList>
            <person name="Sibley D."/>
            <person name="Venepally P."/>
            <person name="Karamycheva S."/>
            <person name="Hadjithomas M."/>
            <person name="Khan A."/>
            <person name="Brunk B."/>
            <person name="Roos D."/>
            <person name="Caler E."/>
            <person name="Lorenzi H."/>
        </authorList>
    </citation>
    <scope>NUCLEOTIDE SEQUENCE [LARGE SCALE GENOMIC DNA]</scope>
    <source>
        <strain evidence="2 3">GAB2-2007-GAL-DOM2</strain>
    </source>
</reference>
<dbReference type="AlphaFoldDB" id="A0A086JU06"/>
<feature type="region of interest" description="Disordered" evidence="1">
    <location>
        <begin position="481"/>
        <end position="543"/>
    </location>
</feature>
<name>A0A086JU06_TOXGO</name>
<dbReference type="EMBL" id="AHZU02001157">
    <property type="protein sequence ID" value="KFG35624.1"/>
    <property type="molecule type" value="Genomic_DNA"/>
</dbReference>
<feature type="compositionally biased region" description="Basic residues" evidence="1">
    <location>
        <begin position="530"/>
        <end position="543"/>
    </location>
</feature>
<sequence length="543" mass="60212">MPSFTHFSALQGALGGLGRAQVVFCRNAKSSFAIARVSSCATIMVSSQRRKASDARPSPSSPQSFSPGAFAFPFPLRLPACCEHFRPSSSDACAGTARQNGSASARSSAAVSVVHTPYGCDIRRFGFSILHRDFRGRLRFFACDTKCATQWPLPRDPREMHFTSAYSLRVRAVHIFPPKPFRRNTQHSDSVELARPPPHLPTPNALISPHRLGLPPSASSAADSRSVPADEFDAAVPAKGETGQRQDVVVSEGDTRGKIEAVYKRVLKMHNTRRWFHHQIWTAMTQRNWTFVDALFTQFLQCGFYYDEVTYTLKLFYFLLSHRTPSENAMLVLEEMKVAKMHPAIVRMNEGLLLSYFELGEIFCLPPAAVCQNLCRVTWQAAVKLQRQRKHRLKRYLEALPPNVLLGLTQTDVAKLLSKNEEELLLLPASCGPVGEVDLLLECSDEEDEEHVEIDDFGALPGLYEAGQSLLPSFSVGPASFRPSPIFQQGGDDRHPAGHGQIKESPSSILSSSPLSGDHTVSSESEHRGCGRRKRGRNRQIPT</sequence>
<protein>
    <submittedName>
        <fullName evidence="2">Uncharacterized protein</fullName>
    </submittedName>
</protein>
<comment type="caution">
    <text evidence="2">The sequence shown here is derived from an EMBL/GenBank/DDBJ whole genome shotgun (WGS) entry which is preliminary data.</text>
</comment>
<evidence type="ECO:0000313" key="3">
    <source>
        <dbReference type="Proteomes" id="UP000028837"/>
    </source>
</evidence>
<feature type="compositionally biased region" description="Low complexity" evidence="1">
    <location>
        <begin position="505"/>
        <end position="516"/>
    </location>
</feature>
<accession>A0A086JU06</accession>